<keyword evidence="1" id="KW-0732">Signal</keyword>
<dbReference type="InterPro" id="IPR036179">
    <property type="entry name" value="Ig-like_dom_sf"/>
</dbReference>
<dbReference type="AlphaFoldDB" id="A0A8C5G1I9"/>
<organism evidence="4 5">
    <name type="scientific">Gouania willdenowi</name>
    <name type="common">Blunt-snouted clingfish</name>
    <name type="synonym">Lepadogaster willdenowi</name>
    <dbReference type="NCBI Taxonomy" id="441366"/>
    <lineage>
        <taxon>Eukaryota</taxon>
        <taxon>Metazoa</taxon>
        <taxon>Chordata</taxon>
        <taxon>Craniata</taxon>
        <taxon>Vertebrata</taxon>
        <taxon>Euteleostomi</taxon>
        <taxon>Actinopterygii</taxon>
        <taxon>Neopterygii</taxon>
        <taxon>Teleostei</taxon>
        <taxon>Neoteleostei</taxon>
        <taxon>Acanthomorphata</taxon>
        <taxon>Ovalentaria</taxon>
        <taxon>Blenniimorphae</taxon>
        <taxon>Blenniiformes</taxon>
        <taxon>Gobiesocoidei</taxon>
        <taxon>Gobiesocidae</taxon>
        <taxon>Gobiesocinae</taxon>
        <taxon>Gouania</taxon>
    </lineage>
</organism>
<dbReference type="InterPro" id="IPR013783">
    <property type="entry name" value="Ig-like_fold"/>
</dbReference>
<dbReference type="SUPFAM" id="SSF48726">
    <property type="entry name" value="Immunoglobulin"/>
    <property type="match status" value="1"/>
</dbReference>
<evidence type="ECO:0000313" key="5">
    <source>
        <dbReference type="Proteomes" id="UP000694680"/>
    </source>
</evidence>
<name>A0A8C5G1I9_GOUWI</name>
<dbReference type="PROSITE" id="PS50835">
    <property type="entry name" value="IG_LIKE"/>
    <property type="match status" value="1"/>
</dbReference>
<dbReference type="GO" id="GO:0007166">
    <property type="term" value="P:cell surface receptor signaling pathway"/>
    <property type="evidence" value="ECO:0007669"/>
    <property type="project" value="TreeGrafter"/>
</dbReference>
<accession>A0A8C5G1I9</accession>
<sequence>YNYRELKHMLSCLLKAQRGSSPKPRKTFFNFEVLACPLDRMYSRCVFILWYKQDRGKSLKLLGYLNMNIRNHEEDLEERIRFDGDGRKESTLSVTDLNFNDSALYFCAASYTVL</sequence>
<dbReference type="Proteomes" id="UP000694680">
    <property type="component" value="Chromosome 22"/>
</dbReference>
<dbReference type="InterPro" id="IPR007110">
    <property type="entry name" value="Ig-like_dom"/>
</dbReference>
<dbReference type="InterPro" id="IPR013106">
    <property type="entry name" value="Ig_V-set"/>
</dbReference>
<dbReference type="InterPro" id="IPR050413">
    <property type="entry name" value="TCR_beta_variable"/>
</dbReference>
<dbReference type="PANTHER" id="PTHR23268:SF102">
    <property type="entry name" value="IMMUNOGLOBULIN V-SET DOMAIN-CONTAINING PROTEIN"/>
    <property type="match status" value="1"/>
</dbReference>
<reference evidence="4" key="2">
    <citation type="submission" date="2025-08" db="UniProtKB">
        <authorList>
            <consortium name="Ensembl"/>
        </authorList>
    </citation>
    <scope>IDENTIFICATION</scope>
</reference>
<evidence type="ECO:0000259" key="3">
    <source>
        <dbReference type="PROSITE" id="PS50835"/>
    </source>
</evidence>
<evidence type="ECO:0000313" key="4">
    <source>
        <dbReference type="Ensembl" id="ENSGWIP00000007339.1"/>
    </source>
</evidence>
<reference evidence="4" key="1">
    <citation type="submission" date="2020-06" db="EMBL/GenBank/DDBJ databases">
        <authorList>
            <consortium name="Wellcome Sanger Institute Data Sharing"/>
        </authorList>
    </citation>
    <scope>NUCLEOTIDE SEQUENCE [LARGE SCALE GENOMIC DNA]</scope>
</reference>
<keyword evidence="2" id="KW-0391">Immunity</keyword>
<evidence type="ECO:0000256" key="2">
    <source>
        <dbReference type="ARBA" id="ARBA00022859"/>
    </source>
</evidence>
<dbReference type="Gene3D" id="2.60.40.10">
    <property type="entry name" value="Immunoglobulins"/>
    <property type="match status" value="1"/>
</dbReference>
<dbReference type="PANTHER" id="PTHR23268">
    <property type="entry name" value="T-CELL RECEPTOR BETA CHAIN"/>
    <property type="match status" value="1"/>
</dbReference>
<dbReference type="GO" id="GO:0005886">
    <property type="term" value="C:plasma membrane"/>
    <property type="evidence" value="ECO:0007669"/>
    <property type="project" value="TreeGrafter"/>
</dbReference>
<dbReference type="Pfam" id="PF07686">
    <property type="entry name" value="V-set"/>
    <property type="match status" value="1"/>
</dbReference>
<feature type="domain" description="Ig-like" evidence="3">
    <location>
        <begin position="34"/>
        <end position="114"/>
    </location>
</feature>
<keyword evidence="5" id="KW-1185">Reference proteome</keyword>
<proteinExistence type="predicted"/>
<protein>
    <recommendedName>
        <fullName evidence="3">Ig-like domain-containing protein</fullName>
    </recommendedName>
</protein>
<dbReference type="Ensembl" id="ENSGWIT00000008129.1">
    <property type="protein sequence ID" value="ENSGWIP00000007339.1"/>
    <property type="gene ID" value="ENSGWIG00000004287.1"/>
</dbReference>
<evidence type="ECO:0000256" key="1">
    <source>
        <dbReference type="ARBA" id="ARBA00022729"/>
    </source>
</evidence>
<dbReference type="GO" id="GO:0002376">
    <property type="term" value="P:immune system process"/>
    <property type="evidence" value="ECO:0007669"/>
    <property type="project" value="UniProtKB-KW"/>
</dbReference>
<reference evidence="4" key="3">
    <citation type="submission" date="2025-09" db="UniProtKB">
        <authorList>
            <consortium name="Ensembl"/>
        </authorList>
    </citation>
    <scope>IDENTIFICATION</scope>
</reference>